<organism evidence="2 3">
    <name type="scientific">Actinomadura soli</name>
    <dbReference type="NCBI Taxonomy" id="2508997"/>
    <lineage>
        <taxon>Bacteria</taxon>
        <taxon>Bacillati</taxon>
        <taxon>Actinomycetota</taxon>
        <taxon>Actinomycetes</taxon>
        <taxon>Streptosporangiales</taxon>
        <taxon>Thermomonosporaceae</taxon>
        <taxon>Actinomadura</taxon>
    </lineage>
</organism>
<gene>
    <name evidence="2" type="ORF">ETD83_14065</name>
</gene>
<evidence type="ECO:0000313" key="2">
    <source>
        <dbReference type="EMBL" id="TMR01754.1"/>
    </source>
</evidence>
<dbReference type="EMBL" id="VCKW01000059">
    <property type="protein sequence ID" value="TMR01754.1"/>
    <property type="molecule type" value="Genomic_DNA"/>
</dbReference>
<protein>
    <submittedName>
        <fullName evidence="2">Uncharacterized protein</fullName>
    </submittedName>
</protein>
<dbReference type="OrthoDB" id="10004468at2"/>
<sequence>MTVFRGSVGVWWTAASAAVANAISWQVGAVMVVGLVAHGTFSLLGEWQRRKTFRELVAEAPTGTVVRQEDDLRGRSMTVTLGSGEPQLRAVVEDQG</sequence>
<proteinExistence type="predicted"/>
<keyword evidence="3" id="KW-1185">Reference proteome</keyword>
<keyword evidence="1" id="KW-1133">Transmembrane helix</keyword>
<keyword evidence="1" id="KW-0472">Membrane</keyword>
<dbReference type="RefSeq" id="WP_138645561.1">
    <property type="nucleotide sequence ID" value="NZ_VCKW01000059.1"/>
</dbReference>
<dbReference type="Proteomes" id="UP000309174">
    <property type="component" value="Unassembled WGS sequence"/>
</dbReference>
<name>A0A5C4JDK9_9ACTN</name>
<comment type="caution">
    <text evidence="2">The sequence shown here is derived from an EMBL/GenBank/DDBJ whole genome shotgun (WGS) entry which is preliminary data.</text>
</comment>
<accession>A0A5C4JDK9</accession>
<evidence type="ECO:0000313" key="3">
    <source>
        <dbReference type="Proteomes" id="UP000309174"/>
    </source>
</evidence>
<reference evidence="2 3" key="1">
    <citation type="submission" date="2019-05" db="EMBL/GenBank/DDBJ databases">
        <title>Draft genome sequence of Actinomadura sp. 14C53.</title>
        <authorList>
            <person name="Saricaoglu S."/>
            <person name="Isik K."/>
        </authorList>
    </citation>
    <scope>NUCLEOTIDE SEQUENCE [LARGE SCALE GENOMIC DNA]</scope>
    <source>
        <strain evidence="2 3">14C53</strain>
    </source>
</reference>
<evidence type="ECO:0000256" key="1">
    <source>
        <dbReference type="SAM" id="Phobius"/>
    </source>
</evidence>
<keyword evidence="1" id="KW-0812">Transmembrane</keyword>
<dbReference type="AlphaFoldDB" id="A0A5C4JDK9"/>
<feature type="transmembrane region" description="Helical" evidence="1">
    <location>
        <begin position="23"/>
        <end position="44"/>
    </location>
</feature>